<organism evidence="3 4">
    <name type="scientific">Nibribacter ruber</name>
    <dbReference type="NCBI Taxonomy" id="2698458"/>
    <lineage>
        <taxon>Bacteria</taxon>
        <taxon>Pseudomonadati</taxon>
        <taxon>Bacteroidota</taxon>
        <taxon>Cytophagia</taxon>
        <taxon>Cytophagales</taxon>
        <taxon>Hymenobacteraceae</taxon>
        <taxon>Nibribacter</taxon>
    </lineage>
</organism>
<evidence type="ECO:0000313" key="3">
    <source>
        <dbReference type="EMBL" id="QHL87899.1"/>
    </source>
</evidence>
<feature type="compositionally biased region" description="Polar residues" evidence="1">
    <location>
        <begin position="134"/>
        <end position="143"/>
    </location>
</feature>
<protein>
    <recommendedName>
        <fullName evidence="5">DUF4890 domain-containing protein</fullName>
    </recommendedName>
</protein>
<feature type="signal peptide" evidence="2">
    <location>
        <begin position="1"/>
        <end position="25"/>
    </location>
</feature>
<feature type="region of interest" description="Disordered" evidence="1">
    <location>
        <begin position="120"/>
        <end position="143"/>
    </location>
</feature>
<evidence type="ECO:0000256" key="1">
    <source>
        <dbReference type="SAM" id="MobiDB-lite"/>
    </source>
</evidence>
<dbReference type="Proteomes" id="UP000464214">
    <property type="component" value="Chromosome"/>
</dbReference>
<dbReference type="RefSeq" id="WP_160691743.1">
    <property type="nucleotide sequence ID" value="NZ_CP047897.1"/>
</dbReference>
<reference evidence="3 4" key="1">
    <citation type="submission" date="2020-01" db="EMBL/GenBank/DDBJ databases">
        <authorList>
            <person name="Kim M."/>
        </authorList>
    </citation>
    <scope>NUCLEOTIDE SEQUENCE [LARGE SCALE GENOMIC DNA]</scope>
    <source>
        <strain evidence="3 4">BT10</strain>
    </source>
</reference>
<proteinExistence type="predicted"/>
<dbReference type="EMBL" id="CP047897">
    <property type="protein sequence ID" value="QHL87899.1"/>
    <property type="molecule type" value="Genomic_DNA"/>
</dbReference>
<name>A0A6P1NZY8_9BACT</name>
<dbReference type="KEGG" id="nib:GU926_10840"/>
<evidence type="ECO:0000256" key="2">
    <source>
        <dbReference type="SAM" id="SignalP"/>
    </source>
</evidence>
<keyword evidence="4" id="KW-1185">Reference proteome</keyword>
<feature type="chain" id="PRO_5026896660" description="DUF4890 domain-containing protein" evidence="2">
    <location>
        <begin position="26"/>
        <end position="143"/>
    </location>
</feature>
<dbReference type="AlphaFoldDB" id="A0A6P1NZY8"/>
<sequence>MKTLKKVTRLAFVFALFLLGTTAFAQQANSSNPRASLTAEQRAQAQVQRYQKQLNLTPEQTVKITAIVTASVQEMDKLRTPGTRPDRQAMQAEAQKRAQEINAILTPAQQEKFAAMLAKQMEQGQGRGGRQPIKGTNKTKGDI</sequence>
<evidence type="ECO:0008006" key="5">
    <source>
        <dbReference type="Google" id="ProtNLM"/>
    </source>
</evidence>
<keyword evidence="2" id="KW-0732">Signal</keyword>
<gene>
    <name evidence="3" type="ORF">GU926_10840</name>
</gene>
<evidence type="ECO:0000313" key="4">
    <source>
        <dbReference type="Proteomes" id="UP000464214"/>
    </source>
</evidence>
<accession>A0A6P1NZY8</accession>